<dbReference type="HOGENOM" id="CLU_001570_14_0_1"/>
<evidence type="ECO:0000256" key="7">
    <source>
        <dbReference type="PIRSR" id="PIRSR602401-1"/>
    </source>
</evidence>
<dbReference type="Proteomes" id="UP000019478">
    <property type="component" value="Unassembled WGS sequence"/>
</dbReference>
<dbReference type="RefSeq" id="XP_007729569.1">
    <property type="nucleotide sequence ID" value="XM_007731379.1"/>
</dbReference>
<dbReference type="OrthoDB" id="3934656at2759"/>
<dbReference type="FunFam" id="1.10.630.10:FF:000050">
    <property type="entry name" value="Cytochrome P450 monooxygenase"/>
    <property type="match status" value="1"/>
</dbReference>
<proteinExistence type="inferred from homology"/>
<dbReference type="PROSITE" id="PS00086">
    <property type="entry name" value="CYTOCHROME_P450"/>
    <property type="match status" value="1"/>
</dbReference>
<dbReference type="InterPro" id="IPR017972">
    <property type="entry name" value="Cyt_P450_CS"/>
</dbReference>
<keyword evidence="3 7" id="KW-0479">Metal-binding</keyword>
<evidence type="ECO:0000313" key="10">
    <source>
        <dbReference type="EMBL" id="EXJ92679.1"/>
    </source>
</evidence>
<dbReference type="InterPro" id="IPR001128">
    <property type="entry name" value="Cyt_P450"/>
</dbReference>
<organism evidence="10 11">
    <name type="scientific">Capronia epimyces CBS 606.96</name>
    <dbReference type="NCBI Taxonomy" id="1182542"/>
    <lineage>
        <taxon>Eukaryota</taxon>
        <taxon>Fungi</taxon>
        <taxon>Dikarya</taxon>
        <taxon>Ascomycota</taxon>
        <taxon>Pezizomycotina</taxon>
        <taxon>Eurotiomycetes</taxon>
        <taxon>Chaetothyriomycetidae</taxon>
        <taxon>Chaetothyriales</taxon>
        <taxon>Herpotrichiellaceae</taxon>
        <taxon>Capronia</taxon>
    </lineage>
</organism>
<evidence type="ECO:0000256" key="5">
    <source>
        <dbReference type="ARBA" id="ARBA00023004"/>
    </source>
</evidence>
<keyword evidence="11" id="KW-1185">Reference proteome</keyword>
<dbReference type="STRING" id="1182542.W9ZDS7"/>
<name>W9ZDS7_9EURO</name>
<protein>
    <submittedName>
        <fullName evidence="10">Cytochrome P450 oxidoreductase</fullName>
    </submittedName>
</protein>
<dbReference type="GO" id="GO:0005506">
    <property type="term" value="F:iron ion binding"/>
    <property type="evidence" value="ECO:0007669"/>
    <property type="project" value="InterPro"/>
</dbReference>
<evidence type="ECO:0000256" key="6">
    <source>
        <dbReference type="ARBA" id="ARBA00023033"/>
    </source>
</evidence>
<comment type="caution">
    <text evidence="10">The sequence shown here is derived from an EMBL/GenBank/DDBJ whole genome shotgun (WGS) entry which is preliminary data.</text>
</comment>
<dbReference type="GO" id="GO:0004497">
    <property type="term" value="F:monooxygenase activity"/>
    <property type="evidence" value="ECO:0007669"/>
    <property type="project" value="UniProtKB-KW"/>
</dbReference>
<feature type="binding site" description="axial binding residue" evidence="7">
    <location>
        <position position="467"/>
    </location>
    <ligand>
        <name>heme</name>
        <dbReference type="ChEBI" id="CHEBI:30413"/>
    </ligand>
    <ligandPart>
        <name>Fe</name>
        <dbReference type="ChEBI" id="CHEBI:18248"/>
    </ligandPart>
</feature>
<accession>W9ZDS7</accession>
<evidence type="ECO:0000313" key="11">
    <source>
        <dbReference type="Proteomes" id="UP000019478"/>
    </source>
</evidence>
<dbReference type="PRINTS" id="PR00385">
    <property type="entry name" value="P450"/>
</dbReference>
<evidence type="ECO:0000256" key="4">
    <source>
        <dbReference type="ARBA" id="ARBA00023002"/>
    </source>
</evidence>
<evidence type="ECO:0000256" key="2">
    <source>
        <dbReference type="ARBA" id="ARBA00010617"/>
    </source>
</evidence>
<keyword evidence="4 8" id="KW-0560">Oxidoreductase</keyword>
<evidence type="ECO:0000256" key="1">
    <source>
        <dbReference type="ARBA" id="ARBA00001971"/>
    </source>
</evidence>
<reference evidence="10 11" key="1">
    <citation type="submission" date="2013-03" db="EMBL/GenBank/DDBJ databases">
        <title>The Genome Sequence of Capronia epimyces CBS 606.96.</title>
        <authorList>
            <consortium name="The Broad Institute Genomics Platform"/>
            <person name="Cuomo C."/>
            <person name="de Hoog S."/>
            <person name="Gorbushina A."/>
            <person name="Walker B."/>
            <person name="Young S.K."/>
            <person name="Zeng Q."/>
            <person name="Gargeya S."/>
            <person name="Fitzgerald M."/>
            <person name="Haas B."/>
            <person name="Abouelleil A."/>
            <person name="Allen A.W."/>
            <person name="Alvarado L."/>
            <person name="Arachchi H.M."/>
            <person name="Berlin A.M."/>
            <person name="Chapman S.B."/>
            <person name="Gainer-Dewar J."/>
            <person name="Goldberg J."/>
            <person name="Griggs A."/>
            <person name="Gujja S."/>
            <person name="Hansen M."/>
            <person name="Howarth C."/>
            <person name="Imamovic A."/>
            <person name="Ireland A."/>
            <person name="Larimer J."/>
            <person name="McCowan C."/>
            <person name="Murphy C."/>
            <person name="Pearson M."/>
            <person name="Poon T.W."/>
            <person name="Priest M."/>
            <person name="Roberts A."/>
            <person name="Saif S."/>
            <person name="Shea T."/>
            <person name="Sisk P."/>
            <person name="Sykes S."/>
            <person name="Wortman J."/>
            <person name="Nusbaum C."/>
            <person name="Birren B."/>
        </authorList>
    </citation>
    <scope>NUCLEOTIDE SEQUENCE [LARGE SCALE GENOMIC DNA]</scope>
    <source>
        <strain evidence="10 11">CBS 606.96</strain>
    </source>
</reference>
<evidence type="ECO:0000256" key="3">
    <source>
        <dbReference type="ARBA" id="ARBA00022723"/>
    </source>
</evidence>
<keyword evidence="7 8" id="KW-0349">Heme</keyword>
<dbReference type="PRINTS" id="PR00463">
    <property type="entry name" value="EP450I"/>
</dbReference>
<dbReference type="GO" id="GO:0016705">
    <property type="term" value="F:oxidoreductase activity, acting on paired donors, with incorporation or reduction of molecular oxygen"/>
    <property type="evidence" value="ECO:0007669"/>
    <property type="project" value="InterPro"/>
</dbReference>
<dbReference type="GO" id="GO:0020037">
    <property type="term" value="F:heme binding"/>
    <property type="evidence" value="ECO:0007669"/>
    <property type="project" value="InterPro"/>
</dbReference>
<comment type="cofactor">
    <cofactor evidence="1 7">
        <name>heme</name>
        <dbReference type="ChEBI" id="CHEBI:30413"/>
    </cofactor>
</comment>
<keyword evidence="9" id="KW-0472">Membrane</keyword>
<gene>
    <name evidence="10" type="ORF">A1O3_01231</name>
</gene>
<evidence type="ECO:0000256" key="8">
    <source>
        <dbReference type="RuleBase" id="RU000461"/>
    </source>
</evidence>
<evidence type="ECO:0000256" key="9">
    <source>
        <dbReference type="SAM" id="Phobius"/>
    </source>
</evidence>
<dbReference type="InterPro" id="IPR036396">
    <property type="entry name" value="Cyt_P450_sf"/>
</dbReference>
<dbReference type="InterPro" id="IPR002401">
    <property type="entry name" value="Cyt_P450_E_grp-I"/>
</dbReference>
<dbReference type="PANTHER" id="PTHR24305">
    <property type="entry name" value="CYTOCHROME P450"/>
    <property type="match status" value="1"/>
</dbReference>
<dbReference type="PANTHER" id="PTHR24305:SF188">
    <property type="entry name" value="P450, PUTATIVE (EUROFUNG)-RELATED"/>
    <property type="match status" value="1"/>
</dbReference>
<comment type="similarity">
    <text evidence="2 8">Belongs to the cytochrome P450 family.</text>
</comment>
<keyword evidence="5 7" id="KW-0408">Iron</keyword>
<dbReference type="CDD" id="cd11060">
    <property type="entry name" value="CYP57A1-like"/>
    <property type="match status" value="1"/>
</dbReference>
<dbReference type="Gene3D" id="1.10.630.10">
    <property type="entry name" value="Cytochrome P450"/>
    <property type="match status" value="1"/>
</dbReference>
<dbReference type="GeneID" id="19165369"/>
<dbReference type="eggNOG" id="KOG0158">
    <property type="taxonomic scope" value="Eukaryota"/>
</dbReference>
<feature type="transmembrane region" description="Helical" evidence="9">
    <location>
        <begin position="12"/>
        <end position="33"/>
    </location>
</feature>
<dbReference type="InterPro" id="IPR050121">
    <property type="entry name" value="Cytochrome_P450_monoxygenase"/>
</dbReference>
<dbReference type="EMBL" id="AMGY01000001">
    <property type="protein sequence ID" value="EXJ92679.1"/>
    <property type="molecule type" value="Genomic_DNA"/>
</dbReference>
<keyword evidence="9" id="KW-0812">Transmembrane</keyword>
<keyword evidence="6 8" id="KW-0503">Monooxygenase</keyword>
<dbReference type="SUPFAM" id="SSF48264">
    <property type="entry name" value="Cytochrome P450"/>
    <property type="match status" value="1"/>
</dbReference>
<dbReference type="Pfam" id="PF00067">
    <property type="entry name" value="p450"/>
    <property type="match status" value="1"/>
</dbReference>
<sequence>MVDHASQSSMLLRYALWLVGLLCTARVLLFLYMSLTSPLRSVPGPFFARFGRVYYFWKVSRGHWEHDNLALHRKYGPVVRVASDMYSIDSPEIVKKVYSVGSKFPKSDWYDAWKHPDPSRWSLFPERDMKRHAETRKRFQAMYSMSSLVNYEGYVDECAEIFCKRLAGFAAHGDTIDMAHWLQCYAFDVIGDITYSQRFGFLDKGEDIAGLLRALHGVLKYGTLAGIYARWHPLIFRISNRLGLGGATGRTYLMKFVGERIRQREKETKTGKDVQKAGQRNEKSPMDFLEKLVVANKEDPERVTPYHVFMMGLSNIIAGSDTTAVSLSSILYNLLKHPAKIRKLQQEIKEFDDQGRCSNPNVSFKESQEMPYLQAVMKEALRVHPATGLPLWRVVPRGGVELCGQFFPEGSIVGVNTWCAHYNEVVFGPDAKEFRPERWIDNEEQGGERLKRMEAYYMPFGLGSRTCIGRHISFLEMSKLIPQIVRRFDFELEHAERPWNTDNNWFVKPTDFQVKVKLRNE</sequence>
<dbReference type="AlphaFoldDB" id="W9ZDS7"/>
<keyword evidence="9" id="KW-1133">Transmembrane helix</keyword>